<evidence type="ECO:0000259" key="2">
    <source>
        <dbReference type="Pfam" id="PF19354"/>
    </source>
</evidence>
<dbReference type="RefSeq" id="WP_063031091.1">
    <property type="nucleotide sequence ID" value="NZ_PYHS01000006.1"/>
</dbReference>
<reference evidence="3 4" key="1">
    <citation type="submission" date="2018-02" db="EMBL/GenBank/DDBJ databases">
        <title>8 Nocardia nova and 1 Nocardia cyriacigeorgica strain used for evolution to TMP-SMX.</title>
        <authorList>
            <person name="Mehta H."/>
            <person name="Weng J."/>
            <person name="Shamoo Y."/>
        </authorList>
    </citation>
    <scope>NUCLEOTIDE SEQUENCE [LARGE SCALE GENOMIC DNA]</scope>
    <source>
        <strain evidence="3 4">ATCC 33727</strain>
    </source>
</reference>
<dbReference type="Pfam" id="PF19354">
    <property type="entry name" value="DUF5931"/>
    <property type="match status" value="1"/>
</dbReference>
<dbReference type="AlphaFoldDB" id="A0A2T2Z4Z3"/>
<dbReference type="EMBL" id="PYHS01000006">
    <property type="protein sequence ID" value="PSR62815.1"/>
    <property type="molecule type" value="Genomic_DNA"/>
</dbReference>
<feature type="domain" description="DUF5931" evidence="2">
    <location>
        <begin position="30"/>
        <end position="89"/>
    </location>
</feature>
<feature type="region of interest" description="Disordered" evidence="1">
    <location>
        <begin position="1"/>
        <end position="27"/>
    </location>
</feature>
<feature type="compositionally biased region" description="Low complexity" evidence="1">
    <location>
        <begin position="13"/>
        <end position="27"/>
    </location>
</feature>
<gene>
    <name evidence="3" type="ORF">C8259_13685</name>
</gene>
<proteinExistence type="predicted"/>
<accession>A0A2T2Z4Z3</accession>
<evidence type="ECO:0000313" key="3">
    <source>
        <dbReference type="EMBL" id="PSR62815.1"/>
    </source>
</evidence>
<organism evidence="3 4">
    <name type="scientific">Nocardia nova</name>
    <dbReference type="NCBI Taxonomy" id="37330"/>
    <lineage>
        <taxon>Bacteria</taxon>
        <taxon>Bacillati</taxon>
        <taxon>Actinomycetota</taxon>
        <taxon>Actinomycetes</taxon>
        <taxon>Mycobacteriales</taxon>
        <taxon>Nocardiaceae</taxon>
        <taxon>Nocardia</taxon>
    </lineage>
</organism>
<name>A0A2T2Z4Z3_9NOCA</name>
<protein>
    <recommendedName>
        <fullName evidence="2">DUF5931 domain-containing protein</fullName>
    </recommendedName>
</protein>
<dbReference type="InterPro" id="IPR045975">
    <property type="entry name" value="DUF5931"/>
</dbReference>
<comment type="caution">
    <text evidence="3">The sequence shown here is derived from an EMBL/GenBank/DDBJ whole genome shotgun (WGS) entry which is preliminary data.</text>
</comment>
<evidence type="ECO:0000313" key="4">
    <source>
        <dbReference type="Proteomes" id="UP000241647"/>
    </source>
</evidence>
<sequence length="105" mass="11416">MRTAVMRTRAESAGVTPPAGSTAPGPTAATAPLWRAAQVFRLVTMLYAVGQQVASVSSYERRPLSWVLIGMLVLWSVVSAPARTCVPRCGPWPRRRSRSPRPVSR</sequence>
<evidence type="ECO:0000256" key="1">
    <source>
        <dbReference type="SAM" id="MobiDB-lite"/>
    </source>
</evidence>
<dbReference type="Proteomes" id="UP000241647">
    <property type="component" value="Unassembled WGS sequence"/>
</dbReference>